<dbReference type="EMBL" id="AP024233">
    <property type="protein sequence ID" value="BCO10743.1"/>
    <property type="molecule type" value="Genomic_DNA"/>
</dbReference>
<dbReference type="EC" id="7.1.1.-" evidence="2"/>
<proteinExistence type="inferred from homology"/>
<comment type="subcellular location">
    <subcellularLocation>
        <location evidence="2">Cell membrane</location>
        <topology evidence="2">Multi-pass membrane protein</topology>
    </subcellularLocation>
</comment>
<keyword evidence="2" id="KW-1003">Cell membrane</keyword>
<dbReference type="PANTHER" id="PTHR33269">
    <property type="entry name" value="NADH-UBIQUINONE OXIDOREDUCTASE CHAIN 6"/>
    <property type="match status" value="1"/>
</dbReference>
<keyword evidence="2" id="KW-0812">Transmembrane</keyword>
<sequence>MIDSFIYTVYYLSFGMILLLVIGGALLAVTARNLIYCFFGLVGTLLGVAGLYYNLGSPLLAVMQVMIYIGAVCVAIAFGLSLTRKKGEEGVKPLDIKAAIPVVLVVTMLSATLKSLSGREIVASAHKIDESRIGWMLLKEYLLPFELISILLTVAVIGAITIALINRRI</sequence>
<gene>
    <name evidence="3" type="ORF">GF1_31190</name>
</gene>
<comment type="catalytic activity">
    <reaction evidence="2">
        <text>a quinone + NADH + 5 H(+)(in) = a quinol + NAD(+) + 4 H(+)(out)</text>
        <dbReference type="Rhea" id="RHEA:57888"/>
        <dbReference type="ChEBI" id="CHEBI:15378"/>
        <dbReference type="ChEBI" id="CHEBI:24646"/>
        <dbReference type="ChEBI" id="CHEBI:57540"/>
        <dbReference type="ChEBI" id="CHEBI:57945"/>
        <dbReference type="ChEBI" id="CHEBI:132124"/>
    </reaction>
</comment>
<keyword evidence="2" id="KW-0520">NAD</keyword>
<evidence type="ECO:0000313" key="3">
    <source>
        <dbReference type="EMBL" id="BCO10743.1"/>
    </source>
</evidence>
<keyword evidence="2" id="KW-0472">Membrane</keyword>
<feature type="transmembrane region" description="Helical" evidence="2">
    <location>
        <begin position="59"/>
        <end position="82"/>
    </location>
</feature>
<feature type="transmembrane region" description="Helical" evidence="2">
    <location>
        <begin position="34"/>
        <end position="53"/>
    </location>
</feature>
<dbReference type="RefSeq" id="WP_267927462.1">
    <property type="nucleotide sequence ID" value="NZ_AP024233.1"/>
</dbReference>
<evidence type="ECO:0000256" key="1">
    <source>
        <dbReference type="ARBA" id="ARBA00005698"/>
    </source>
</evidence>
<dbReference type="Gene3D" id="1.20.120.1200">
    <property type="entry name" value="NADH-ubiquinone/plastoquinone oxidoreductase chain 6, subunit NuoJ"/>
    <property type="match status" value="1"/>
</dbReference>
<dbReference type="Pfam" id="PF00499">
    <property type="entry name" value="Oxidored_q3"/>
    <property type="match status" value="1"/>
</dbReference>
<dbReference type="Proteomes" id="UP001063350">
    <property type="component" value="Chromosome"/>
</dbReference>
<dbReference type="GO" id="GO:0008137">
    <property type="term" value="F:NADH dehydrogenase (ubiquinone) activity"/>
    <property type="evidence" value="ECO:0007669"/>
    <property type="project" value="UniProtKB-UniRule"/>
</dbReference>
<dbReference type="PANTHER" id="PTHR33269:SF17">
    <property type="entry name" value="NADH-UBIQUINONE OXIDOREDUCTASE CHAIN 6"/>
    <property type="match status" value="1"/>
</dbReference>
<feature type="transmembrane region" description="Helical" evidence="2">
    <location>
        <begin position="141"/>
        <end position="165"/>
    </location>
</feature>
<keyword evidence="2" id="KW-1133">Transmembrane helix</keyword>
<comment type="similarity">
    <text evidence="1 2">Belongs to the complex I subunit 6 family.</text>
</comment>
<dbReference type="AlphaFoldDB" id="A0A915U3Q5"/>
<feature type="transmembrane region" description="Helical" evidence="2">
    <location>
        <begin position="6"/>
        <end position="27"/>
    </location>
</feature>
<dbReference type="GO" id="GO:0048038">
    <property type="term" value="F:quinone binding"/>
    <property type="evidence" value="ECO:0007669"/>
    <property type="project" value="UniProtKB-UniRule"/>
</dbReference>
<protein>
    <recommendedName>
        <fullName evidence="2">NADH-quinone oxidoreductase subunit J</fullName>
        <ecNumber evidence="2">7.1.1.-</ecNumber>
    </recommendedName>
</protein>
<evidence type="ECO:0000256" key="2">
    <source>
        <dbReference type="RuleBase" id="RU004429"/>
    </source>
</evidence>
<evidence type="ECO:0000313" key="4">
    <source>
        <dbReference type="Proteomes" id="UP001063350"/>
    </source>
</evidence>
<accession>A0A915U3Q5</accession>
<keyword evidence="2" id="KW-0874">Quinone</keyword>
<comment type="function">
    <text evidence="2">NDH-1 shuttles electrons from NADH, via FMN and iron-sulfur (Fe-S) centers, to quinones in the respiratory chain. Couples the redox reaction to proton translocation (for every two electrons transferred, four hydrogen ions are translocated across the cytoplasmic membrane), and thus conserves the redox energy in a proton gradient.</text>
</comment>
<dbReference type="GO" id="GO:0005886">
    <property type="term" value="C:plasma membrane"/>
    <property type="evidence" value="ECO:0007669"/>
    <property type="project" value="UniProtKB-SubCell"/>
</dbReference>
<organism evidence="3 4">
    <name type="scientific">Desulfolithobacter dissulfuricans</name>
    <dbReference type="NCBI Taxonomy" id="2795293"/>
    <lineage>
        <taxon>Bacteria</taxon>
        <taxon>Pseudomonadati</taxon>
        <taxon>Thermodesulfobacteriota</taxon>
        <taxon>Desulfobulbia</taxon>
        <taxon>Desulfobulbales</taxon>
        <taxon>Desulfobulbaceae</taxon>
        <taxon>Desulfolithobacter</taxon>
    </lineage>
</organism>
<feature type="transmembrane region" description="Helical" evidence="2">
    <location>
        <begin position="94"/>
        <end position="113"/>
    </location>
</feature>
<dbReference type="KEGG" id="ddu:GF1_31190"/>
<reference evidence="3" key="1">
    <citation type="submission" date="2020-12" db="EMBL/GenBank/DDBJ databases">
        <title>Desulfobium dissulfuricans gen. nov., sp. nov., a novel mesophilic, sulfate-reducing bacterium isolated from a deep-sea hydrothermal vent.</title>
        <authorList>
            <person name="Hashimoto Y."/>
            <person name="Tame A."/>
            <person name="Sawayama S."/>
            <person name="Miyazaki J."/>
            <person name="Takai K."/>
            <person name="Nakagawa S."/>
        </authorList>
    </citation>
    <scope>NUCLEOTIDE SEQUENCE</scope>
    <source>
        <strain evidence="3">GF1</strain>
    </source>
</reference>
<name>A0A915U3Q5_9BACT</name>
<keyword evidence="4" id="KW-1185">Reference proteome</keyword>
<dbReference type="InterPro" id="IPR042106">
    <property type="entry name" value="Nuo/plastoQ_OxRdtase_6_NuoJ"/>
</dbReference>
<dbReference type="InterPro" id="IPR001457">
    <property type="entry name" value="NADH_UbQ/plastoQ_OxRdtase_su6"/>
</dbReference>